<dbReference type="AlphaFoldDB" id="A0A6D2JQI1"/>
<evidence type="ECO:0000313" key="8">
    <source>
        <dbReference type="EMBL" id="CAA7041653.1"/>
    </source>
</evidence>
<organism evidence="8 9">
    <name type="scientific">Microthlaspi erraticum</name>
    <dbReference type="NCBI Taxonomy" id="1685480"/>
    <lineage>
        <taxon>Eukaryota</taxon>
        <taxon>Viridiplantae</taxon>
        <taxon>Streptophyta</taxon>
        <taxon>Embryophyta</taxon>
        <taxon>Tracheophyta</taxon>
        <taxon>Spermatophyta</taxon>
        <taxon>Magnoliopsida</taxon>
        <taxon>eudicotyledons</taxon>
        <taxon>Gunneridae</taxon>
        <taxon>Pentapetalae</taxon>
        <taxon>rosids</taxon>
        <taxon>malvids</taxon>
        <taxon>Brassicales</taxon>
        <taxon>Brassicaceae</taxon>
        <taxon>Coluteocarpeae</taxon>
        <taxon>Microthlaspi</taxon>
    </lineage>
</organism>
<gene>
    <name evidence="8" type="ORF">MERR_LOCUS28888</name>
</gene>
<dbReference type="SUPFAM" id="SSF57959">
    <property type="entry name" value="Leucine zipper domain"/>
    <property type="match status" value="1"/>
</dbReference>
<feature type="compositionally biased region" description="Low complexity" evidence="6">
    <location>
        <begin position="198"/>
        <end position="213"/>
    </location>
</feature>
<keyword evidence="4" id="KW-0539">Nucleus</keyword>
<evidence type="ECO:0000256" key="6">
    <source>
        <dbReference type="SAM" id="MobiDB-lite"/>
    </source>
</evidence>
<evidence type="ECO:0000313" key="9">
    <source>
        <dbReference type="Proteomes" id="UP000467841"/>
    </source>
</evidence>
<dbReference type="PANTHER" id="PTHR22952">
    <property type="entry name" value="CAMP-RESPONSE ELEMENT BINDING PROTEIN-RELATED"/>
    <property type="match status" value="1"/>
</dbReference>
<keyword evidence="3" id="KW-0238">DNA-binding</keyword>
<dbReference type="GO" id="GO:0005634">
    <property type="term" value="C:nucleus"/>
    <property type="evidence" value="ECO:0007669"/>
    <property type="project" value="UniProtKB-SubCell"/>
</dbReference>
<dbReference type="GO" id="GO:0003677">
    <property type="term" value="F:DNA binding"/>
    <property type="evidence" value="ECO:0007669"/>
    <property type="project" value="UniProtKB-KW"/>
</dbReference>
<dbReference type="OrthoDB" id="1097776at2759"/>
<reference evidence="8" key="1">
    <citation type="submission" date="2020-01" db="EMBL/GenBank/DDBJ databases">
        <authorList>
            <person name="Mishra B."/>
        </authorList>
    </citation>
    <scope>NUCLEOTIDE SEQUENCE [LARGE SCALE GENOMIC DNA]</scope>
</reference>
<dbReference type="Proteomes" id="UP000467841">
    <property type="component" value="Unassembled WGS sequence"/>
</dbReference>
<evidence type="ECO:0000256" key="1">
    <source>
        <dbReference type="ARBA" id="ARBA00004123"/>
    </source>
</evidence>
<keyword evidence="9" id="KW-1185">Reference proteome</keyword>
<dbReference type="Gene3D" id="1.20.5.170">
    <property type="match status" value="1"/>
</dbReference>
<comment type="subcellular location">
    <subcellularLocation>
        <location evidence="1">Nucleus</location>
    </subcellularLocation>
</comment>
<sequence>MDINWNFNSLGTDAPGAMNRQLESTPLSQQGSIYSMTLDQIQDNLGRDCGQMNMEEFFKSICNTEETQGMVSTNGMGLQRQGSIALPRLLSQKTVDEVWKYVTEEGVHTNNYGGGTNTPHLQKQPTLGEVTLEEFLLRAGATGDSSNAGYIHDPNTSLNGEFQQRPMVSDVLNNGVPRSMNHGSNLHPSVNGSMPTYQPQQQQPQQNQLLPQQPYGYGYGYGQGIQTGFTSGQVSSNGIEGFMGIGNQSHQEKNMTIPSGGMSVGTCSPVTQFPVLDGIRMTNFGTSLAAPSPYICSGGSSVMGMMNNYGITVARRGIDKVQMRKIKNRESATRSRARKQAQVMELEAEVEKLKKENIDLLRKQAEMSKMQTKLVKGMVNLQGRSQTKLRRTKSDIQ</sequence>
<evidence type="ECO:0000256" key="5">
    <source>
        <dbReference type="SAM" id="Coils"/>
    </source>
</evidence>
<dbReference type="GO" id="GO:0045893">
    <property type="term" value="P:positive regulation of DNA-templated transcription"/>
    <property type="evidence" value="ECO:0007669"/>
    <property type="project" value="InterPro"/>
</dbReference>
<comment type="caution">
    <text evidence="8">The sequence shown here is derived from an EMBL/GenBank/DDBJ whole genome shotgun (WGS) entry which is preliminary data.</text>
</comment>
<evidence type="ECO:0000256" key="4">
    <source>
        <dbReference type="ARBA" id="ARBA00023242"/>
    </source>
</evidence>
<feature type="domain" description="BZIP" evidence="7">
    <location>
        <begin position="318"/>
        <end position="369"/>
    </location>
</feature>
<dbReference type="SMART" id="SM00338">
    <property type="entry name" value="BRLZ"/>
    <property type="match status" value="1"/>
</dbReference>
<evidence type="ECO:0000256" key="3">
    <source>
        <dbReference type="ARBA" id="ARBA00023125"/>
    </source>
</evidence>
<keyword evidence="2" id="KW-0597">Phosphoprotein</keyword>
<name>A0A6D2JQI1_9BRAS</name>
<dbReference type="InterPro" id="IPR043452">
    <property type="entry name" value="BZIP46-like"/>
</dbReference>
<dbReference type="InterPro" id="IPR046347">
    <property type="entry name" value="bZIP_sf"/>
</dbReference>
<protein>
    <recommendedName>
        <fullName evidence="7">BZIP domain-containing protein</fullName>
    </recommendedName>
</protein>
<keyword evidence="5" id="KW-0175">Coiled coil</keyword>
<dbReference type="EMBL" id="CACVBM020001251">
    <property type="protein sequence ID" value="CAA7041653.1"/>
    <property type="molecule type" value="Genomic_DNA"/>
</dbReference>
<feature type="region of interest" description="Disordered" evidence="6">
    <location>
        <begin position="190"/>
        <end position="213"/>
    </location>
</feature>
<dbReference type="GO" id="GO:0003700">
    <property type="term" value="F:DNA-binding transcription factor activity"/>
    <property type="evidence" value="ECO:0007669"/>
    <property type="project" value="InterPro"/>
</dbReference>
<evidence type="ECO:0000259" key="7">
    <source>
        <dbReference type="PROSITE" id="PS50217"/>
    </source>
</evidence>
<feature type="coiled-coil region" evidence="5">
    <location>
        <begin position="329"/>
        <end position="363"/>
    </location>
</feature>
<dbReference type="PROSITE" id="PS50217">
    <property type="entry name" value="BZIP"/>
    <property type="match status" value="1"/>
</dbReference>
<dbReference type="Pfam" id="PF00170">
    <property type="entry name" value="bZIP_1"/>
    <property type="match status" value="1"/>
</dbReference>
<dbReference type="PANTHER" id="PTHR22952:SF460">
    <property type="entry name" value="BZIP DOMAIN-CONTAINING PROTEIN"/>
    <property type="match status" value="1"/>
</dbReference>
<dbReference type="InterPro" id="IPR004827">
    <property type="entry name" value="bZIP"/>
</dbReference>
<dbReference type="PROSITE" id="PS00036">
    <property type="entry name" value="BZIP_BASIC"/>
    <property type="match status" value="1"/>
</dbReference>
<accession>A0A6D2JQI1</accession>
<dbReference type="CDD" id="cd14707">
    <property type="entry name" value="bZIP_plant_BZIP46"/>
    <property type="match status" value="1"/>
</dbReference>
<proteinExistence type="predicted"/>
<evidence type="ECO:0000256" key="2">
    <source>
        <dbReference type="ARBA" id="ARBA00022553"/>
    </source>
</evidence>